<dbReference type="EMBL" id="CAJVQC010088004">
    <property type="protein sequence ID" value="CAG8823791.1"/>
    <property type="molecule type" value="Genomic_DNA"/>
</dbReference>
<reference evidence="1" key="1">
    <citation type="submission" date="2021-06" db="EMBL/GenBank/DDBJ databases">
        <authorList>
            <person name="Kallberg Y."/>
            <person name="Tangrot J."/>
            <person name="Rosling A."/>
        </authorList>
    </citation>
    <scope>NUCLEOTIDE SEQUENCE</scope>
    <source>
        <strain evidence="1">MA461A</strain>
    </source>
</reference>
<evidence type="ECO:0000313" key="2">
    <source>
        <dbReference type="Proteomes" id="UP000789920"/>
    </source>
</evidence>
<dbReference type="Proteomes" id="UP000789920">
    <property type="component" value="Unassembled WGS sequence"/>
</dbReference>
<proteinExistence type="predicted"/>
<evidence type="ECO:0000313" key="1">
    <source>
        <dbReference type="EMBL" id="CAG8823791.1"/>
    </source>
</evidence>
<name>A0ACA9S3T3_9GLOM</name>
<gene>
    <name evidence="1" type="ORF">RPERSI_LOCUS26102</name>
</gene>
<keyword evidence="2" id="KW-1185">Reference proteome</keyword>
<organism evidence="1 2">
    <name type="scientific">Racocetra persica</name>
    <dbReference type="NCBI Taxonomy" id="160502"/>
    <lineage>
        <taxon>Eukaryota</taxon>
        <taxon>Fungi</taxon>
        <taxon>Fungi incertae sedis</taxon>
        <taxon>Mucoromycota</taxon>
        <taxon>Glomeromycotina</taxon>
        <taxon>Glomeromycetes</taxon>
        <taxon>Diversisporales</taxon>
        <taxon>Gigasporaceae</taxon>
        <taxon>Racocetra</taxon>
    </lineage>
</organism>
<protein>
    <submittedName>
        <fullName evidence="1">28053_t:CDS:1</fullName>
    </submittedName>
</protein>
<feature type="non-terminal residue" evidence="1">
    <location>
        <position position="143"/>
    </location>
</feature>
<accession>A0ACA9S3T3</accession>
<feature type="non-terminal residue" evidence="1">
    <location>
        <position position="1"/>
    </location>
</feature>
<sequence>SRYVRKMARKTESILPHSNYVQDGSTSTILADAKDNPNNAKKSFVKRIRRFMKLHCNKSRIILLIIFLITISAIITIFLILNKNPFVLIRPLCKSQFGMPSLNQTFTALAKLETNQVDDSSISYTFTDSSGFIGKYRFGEIML</sequence>
<comment type="caution">
    <text evidence="1">The sequence shown here is derived from an EMBL/GenBank/DDBJ whole genome shotgun (WGS) entry which is preliminary data.</text>
</comment>